<protein>
    <submittedName>
        <fullName evidence="2">Glyoxalase/bleomycin resistance protein</fullName>
    </submittedName>
</protein>
<dbReference type="RefSeq" id="WP_224546486.1">
    <property type="nucleotide sequence ID" value="NZ_AP018817.1"/>
</dbReference>
<feature type="domain" description="VOC" evidence="1">
    <location>
        <begin position="11"/>
        <end position="134"/>
    </location>
</feature>
<dbReference type="Gene3D" id="3.30.720.120">
    <property type="match status" value="1"/>
</dbReference>
<evidence type="ECO:0000313" key="3">
    <source>
        <dbReference type="Proteomes" id="UP001059971"/>
    </source>
</evidence>
<dbReference type="SUPFAM" id="SSF54593">
    <property type="entry name" value="Glyoxalase/Bleomycin resistance protein/Dihydroxybiphenyl dioxygenase"/>
    <property type="match status" value="1"/>
</dbReference>
<dbReference type="Gene3D" id="3.30.720.110">
    <property type="match status" value="1"/>
</dbReference>
<dbReference type="PANTHER" id="PTHR34109:SF1">
    <property type="entry name" value="VOC DOMAIN-CONTAINING PROTEIN"/>
    <property type="match status" value="1"/>
</dbReference>
<dbReference type="CDD" id="cd07246">
    <property type="entry name" value="VOC_like"/>
    <property type="match status" value="1"/>
</dbReference>
<organism evidence="2 3">
    <name type="scientific">Sphingomonas bisphenolicum</name>
    <dbReference type="NCBI Taxonomy" id="296544"/>
    <lineage>
        <taxon>Bacteria</taxon>
        <taxon>Pseudomonadati</taxon>
        <taxon>Pseudomonadota</taxon>
        <taxon>Alphaproteobacteria</taxon>
        <taxon>Sphingomonadales</taxon>
        <taxon>Sphingomonadaceae</taxon>
        <taxon>Sphingomonas</taxon>
    </lineage>
</organism>
<dbReference type="PANTHER" id="PTHR34109">
    <property type="entry name" value="BNAUNNG04460D PROTEIN-RELATED"/>
    <property type="match status" value="1"/>
</dbReference>
<keyword evidence="3" id="KW-1185">Reference proteome</keyword>
<accession>A0ABM7FZU9</accession>
<sequence length="137" mass="14873">MSDAPFVMPGVTPHLTIADGRAGEAIAFYATAFGATEQSRHMADDGVRIMHAHLIVNDGGLMLNDHFHEMSHGEAVPPPAGVTLHLEVDDADTWWTRALDAGATIRFPLDNQFWGARYGQVIDPFGHIWSIGGPVKD</sequence>
<dbReference type="EMBL" id="AP018817">
    <property type="protein sequence ID" value="BBF68491.1"/>
    <property type="molecule type" value="Genomic_DNA"/>
</dbReference>
<reference evidence="2" key="1">
    <citation type="submission" date="2018-07" db="EMBL/GenBank/DDBJ databases">
        <title>Complete genome sequence of Sphingomonas bisphenolicum strain AO1, a bisphenol A degradative bacterium isolated from Japanese farm field.</title>
        <authorList>
            <person name="Murakami M."/>
            <person name="Koh M."/>
            <person name="Koba S."/>
            <person name="Matsumura Y."/>
        </authorList>
    </citation>
    <scope>NUCLEOTIDE SEQUENCE</scope>
    <source>
        <strain evidence="2">AO1</strain>
    </source>
</reference>
<dbReference type="Proteomes" id="UP001059971">
    <property type="component" value="Chromosome 1"/>
</dbReference>
<dbReference type="PROSITE" id="PS51819">
    <property type="entry name" value="VOC"/>
    <property type="match status" value="1"/>
</dbReference>
<dbReference type="InterPro" id="IPR037523">
    <property type="entry name" value="VOC_core"/>
</dbReference>
<evidence type="ECO:0000313" key="2">
    <source>
        <dbReference type="EMBL" id="BBF68491.1"/>
    </source>
</evidence>
<dbReference type="InterPro" id="IPR029068">
    <property type="entry name" value="Glyas_Bleomycin-R_OHBP_Dase"/>
</dbReference>
<evidence type="ECO:0000259" key="1">
    <source>
        <dbReference type="PROSITE" id="PS51819"/>
    </source>
</evidence>
<gene>
    <name evidence="2" type="ORF">SBA_ch1_06910</name>
</gene>
<dbReference type="Pfam" id="PF00903">
    <property type="entry name" value="Glyoxalase"/>
    <property type="match status" value="1"/>
</dbReference>
<dbReference type="InterPro" id="IPR004360">
    <property type="entry name" value="Glyas_Fos-R_dOase_dom"/>
</dbReference>
<proteinExistence type="predicted"/>
<name>A0ABM7FZU9_9SPHN</name>